<gene>
    <name evidence="1" type="ORF">CFS9_25400</name>
</gene>
<dbReference type="AlphaFoldDB" id="A0AAT9H357"/>
<sequence>MKKLKDLKGIVVLGKNALKAINGGLGERCVEGGPRCLPLGSTKCVNGFCAARTDM</sequence>
<proteinExistence type="predicted"/>
<organism evidence="1">
    <name type="scientific">Flavobacterium sp. CFS9</name>
    <dbReference type="NCBI Taxonomy" id="3143118"/>
    <lineage>
        <taxon>Bacteria</taxon>
        <taxon>Pseudomonadati</taxon>
        <taxon>Bacteroidota</taxon>
        <taxon>Flavobacteriia</taxon>
        <taxon>Flavobacteriales</taxon>
        <taxon>Flavobacteriaceae</taxon>
        <taxon>Flavobacterium</taxon>
    </lineage>
</organism>
<dbReference type="EMBL" id="AP031573">
    <property type="protein sequence ID" value="BFM43899.1"/>
    <property type="molecule type" value="Genomic_DNA"/>
</dbReference>
<protein>
    <recommendedName>
        <fullName evidence="2">Bacteriocin-type signal sequence-containing protein</fullName>
    </recommendedName>
</protein>
<evidence type="ECO:0008006" key="2">
    <source>
        <dbReference type="Google" id="ProtNLM"/>
    </source>
</evidence>
<reference evidence="1" key="1">
    <citation type="submission" date="2024-05" db="EMBL/GenBank/DDBJ databases">
        <title>Whole-Genome Sequence of CFS9, a Potential Fish Probiotic Isolated from the Body Surface of Silurus asotus.</title>
        <authorList>
            <person name="Kojima M."/>
            <person name="Tobioka K."/>
            <person name="Yokota K."/>
            <person name="Nakatani H."/>
            <person name="Hori K."/>
            <person name="Tamaru Y."/>
            <person name="Okazaki F."/>
        </authorList>
    </citation>
    <scope>NUCLEOTIDE SEQUENCE</scope>
    <source>
        <strain evidence="1">CFS9</strain>
    </source>
</reference>
<name>A0AAT9H357_9FLAO</name>
<evidence type="ECO:0000313" key="1">
    <source>
        <dbReference type="EMBL" id="BFM43899.1"/>
    </source>
</evidence>
<dbReference type="RefSeq" id="WP_369615061.1">
    <property type="nucleotide sequence ID" value="NZ_AP031573.1"/>
</dbReference>
<accession>A0AAT9H357</accession>